<dbReference type="RefSeq" id="WP_110479653.1">
    <property type="nucleotide sequence ID" value="NZ_CP081939.1"/>
</dbReference>
<dbReference type="InterPro" id="IPR010982">
    <property type="entry name" value="Lambda_DNA-bd_dom_sf"/>
</dbReference>
<evidence type="ECO:0000313" key="3">
    <source>
        <dbReference type="EMBL" id="PXZ40735.1"/>
    </source>
</evidence>
<dbReference type="Pfam" id="PF07022">
    <property type="entry name" value="Phage_CI_repr"/>
    <property type="match status" value="1"/>
</dbReference>
<feature type="domain" description="Bacteriophage CI repressor N-terminal" evidence="1">
    <location>
        <begin position="8"/>
        <end position="70"/>
    </location>
</feature>
<reference evidence="2 5" key="2">
    <citation type="journal article" date="2022" name="Front. Microbiol.">
        <title>Commensal bacteria contribute to the growth of multidrug-resistant Avibacterium paragallinarum in chickens.</title>
        <authorList>
            <person name="Zhu J."/>
            <person name="Chen Y."/>
            <person name="Wu Y."/>
            <person name="Wang Y."/>
            <person name="Zhu K."/>
        </authorList>
    </citation>
    <scope>NUCLEOTIDE SEQUENCE [LARGE SCALE GENOMIC DNA]</scope>
    <source>
        <strain evidence="2 5">AV25</strain>
    </source>
</reference>
<dbReference type="Proteomes" id="UP000247594">
    <property type="component" value="Unassembled WGS sequence"/>
</dbReference>
<gene>
    <name evidence="3" type="ORF">DM482_00930</name>
    <name evidence="2" type="ORF">M5S13_11325</name>
</gene>
<dbReference type="Proteomes" id="UP001347884">
    <property type="component" value="Unassembled WGS sequence"/>
</dbReference>
<dbReference type="AlphaFoldDB" id="A0AAE5TJW9"/>
<dbReference type="GO" id="GO:0045892">
    <property type="term" value="P:negative regulation of DNA-templated transcription"/>
    <property type="evidence" value="ECO:0007669"/>
    <property type="project" value="InterPro"/>
</dbReference>
<accession>A0AAE5TJW9</accession>
<proteinExistence type="predicted"/>
<dbReference type="Gene3D" id="1.10.260.40">
    <property type="entry name" value="lambda repressor-like DNA-binding domains"/>
    <property type="match status" value="1"/>
</dbReference>
<comment type="caution">
    <text evidence="3">The sequence shown here is derived from an EMBL/GenBank/DDBJ whole genome shotgun (WGS) entry which is preliminary data.</text>
</comment>
<organism evidence="3 4">
    <name type="scientific">Avibacterium paragallinarum</name>
    <name type="common">Haemophilus gallinarum</name>
    <dbReference type="NCBI Taxonomy" id="728"/>
    <lineage>
        <taxon>Bacteria</taxon>
        <taxon>Pseudomonadati</taxon>
        <taxon>Pseudomonadota</taxon>
        <taxon>Gammaproteobacteria</taxon>
        <taxon>Pasteurellales</taxon>
        <taxon>Pasteurellaceae</taxon>
        <taxon>Avibacterium</taxon>
    </lineage>
</organism>
<dbReference type="EMBL" id="JAMDKF010000033">
    <property type="protein sequence ID" value="MEE6042454.1"/>
    <property type="molecule type" value="Genomic_DNA"/>
</dbReference>
<dbReference type="EMBL" id="QJPJ01000001">
    <property type="protein sequence ID" value="PXZ40735.1"/>
    <property type="molecule type" value="Genomic_DNA"/>
</dbReference>
<protein>
    <submittedName>
        <fullName evidence="3">Chromosome partitioning protein ParA</fullName>
    </submittedName>
    <submittedName>
        <fullName evidence="2">Helix-turn-helix domain containing protein</fullName>
    </submittedName>
</protein>
<dbReference type="GO" id="GO:0003677">
    <property type="term" value="F:DNA binding"/>
    <property type="evidence" value="ECO:0007669"/>
    <property type="project" value="InterPro"/>
</dbReference>
<sequence length="129" mass="14344">MIFFDSKAIIERMKLICGVTGDKELAPLIGTYPSTLSGWRNRNALPAKEIFAFANQHNISLDWLVYGKQETLSDMDKLCLTAFHALNDEEKLQALGFLTGLRTQKANGVSQVAQGNVTNMAARDINIRK</sequence>
<keyword evidence="5" id="KW-1185">Reference proteome</keyword>
<evidence type="ECO:0000259" key="1">
    <source>
        <dbReference type="Pfam" id="PF07022"/>
    </source>
</evidence>
<dbReference type="InterPro" id="IPR010744">
    <property type="entry name" value="Phage_CI_N"/>
</dbReference>
<reference evidence="2" key="3">
    <citation type="submission" date="2022-05" db="EMBL/GenBank/DDBJ databases">
        <authorList>
            <person name="Chen Y."/>
            <person name="Zhu J."/>
            <person name="Zhu K."/>
        </authorList>
    </citation>
    <scope>NUCLEOTIDE SEQUENCE</scope>
    <source>
        <strain evidence="2">AV25</strain>
    </source>
</reference>
<evidence type="ECO:0000313" key="2">
    <source>
        <dbReference type="EMBL" id="MEE6042454.1"/>
    </source>
</evidence>
<evidence type="ECO:0000313" key="4">
    <source>
        <dbReference type="Proteomes" id="UP000247594"/>
    </source>
</evidence>
<evidence type="ECO:0000313" key="5">
    <source>
        <dbReference type="Proteomes" id="UP001347884"/>
    </source>
</evidence>
<name>A0AAE5TJW9_AVIPA</name>
<reference evidence="3 4" key="1">
    <citation type="submission" date="2018-06" db="EMBL/GenBank/DDBJ databases">
        <authorList>
            <person name="Teymurazov M."/>
            <person name="Kislichkina A."/>
            <person name="Abaymova A."/>
            <person name="Mukhina T."/>
            <person name="Mayskaya N."/>
            <person name="Svetoch E."/>
            <person name="Bogun A."/>
        </authorList>
    </citation>
    <scope>NUCLEOTIDE SEQUENCE [LARGE SCALE GENOMIC DNA]</scope>
    <source>
        <strain evidence="3 4">SCPM-O-B-8406</strain>
    </source>
</reference>